<feature type="region of interest" description="Disordered" evidence="1">
    <location>
        <begin position="73"/>
        <end position="96"/>
    </location>
</feature>
<feature type="compositionally biased region" description="Low complexity" evidence="1">
    <location>
        <begin position="75"/>
        <end position="88"/>
    </location>
</feature>
<evidence type="ECO:0000256" key="1">
    <source>
        <dbReference type="SAM" id="MobiDB-lite"/>
    </source>
</evidence>
<comment type="caution">
    <text evidence="2">The sequence shown here is derived from an EMBL/GenBank/DDBJ whole genome shotgun (WGS) entry which is preliminary data.</text>
</comment>
<name>A0A6A3IZT0_9STRA</name>
<sequence>MSSSVNCTTPSSAASTRRTAAAWITLLAAPSTSASISSLWASGFDPCMGSAAYCMFTAATFSSVTDCTSCSPITGSSAGRSPSSALSPVTGTGPRDRASATWFTLPGLYWMSKSYSCSVRDHLCRRPAGSLAVISHFSAI</sequence>
<evidence type="ECO:0000313" key="3">
    <source>
        <dbReference type="Proteomes" id="UP000435112"/>
    </source>
</evidence>
<dbReference type="AlphaFoldDB" id="A0A6A3IZT0"/>
<dbReference type="Proteomes" id="UP000435112">
    <property type="component" value="Unassembled WGS sequence"/>
</dbReference>
<evidence type="ECO:0000313" key="2">
    <source>
        <dbReference type="EMBL" id="KAE8985795.1"/>
    </source>
</evidence>
<reference evidence="2 3" key="1">
    <citation type="submission" date="2018-09" db="EMBL/GenBank/DDBJ databases">
        <title>Genomic investigation of the strawberry pathogen Phytophthora fragariae indicates pathogenicity is determined by transcriptional variation in three key races.</title>
        <authorList>
            <person name="Adams T.M."/>
            <person name="Armitage A.D."/>
            <person name="Sobczyk M.K."/>
            <person name="Bates H.J."/>
            <person name="Dunwell J.M."/>
            <person name="Nellist C.F."/>
            <person name="Harrison R.J."/>
        </authorList>
    </citation>
    <scope>NUCLEOTIDE SEQUENCE [LARGE SCALE GENOMIC DNA]</scope>
    <source>
        <strain evidence="2 3">SCRP324</strain>
    </source>
</reference>
<proteinExistence type="predicted"/>
<dbReference type="OrthoDB" id="10340057at2759"/>
<protein>
    <submittedName>
        <fullName evidence="2">Uncharacterized protein</fullName>
    </submittedName>
</protein>
<accession>A0A6A3IZT0</accession>
<organism evidence="2 3">
    <name type="scientific">Phytophthora rubi</name>
    <dbReference type="NCBI Taxonomy" id="129364"/>
    <lineage>
        <taxon>Eukaryota</taxon>
        <taxon>Sar</taxon>
        <taxon>Stramenopiles</taxon>
        <taxon>Oomycota</taxon>
        <taxon>Peronosporomycetes</taxon>
        <taxon>Peronosporales</taxon>
        <taxon>Peronosporaceae</taxon>
        <taxon>Phytophthora</taxon>
    </lineage>
</organism>
<gene>
    <name evidence="2" type="ORF">PR002_g22532</name>
</gene>
<dbReference type="EMBL" id="QXFU01002432">
    <property type="protein sequence ID" value="KAE8985795.1"/>
    <property type="molecule type" value="Genomic_DNA"/>
</dbReference>